<proteinExistence type="predicted"/>
<dbReference type="STRING" id="1300342.I596_3610"/>
<protein>
    <submittedName>
        <fullName evidence="1">Uncharacterized protein</fullName>
    </submittedName>
</protein>
<dbReference type="Proteomes" id="UP000076830">
    <property type="component" value="Chromosome"/>
</dbReference>
<evidence type="ECO:0000313" key="2">
    <source>
        <dbReference type="Proteomes" id="UP000076830"/>
    </source>
</evidence>
<evidence type="ECO:0000313" key="1">
    <source>
        <dbReference type="EMBL" id="ANB19598.1"/>
    </source>
</evidence>
<dbReference type="EMBL" id="CP015249">
    <property type="protein sequence ID" value="ANB19598.1"/>
    <property type="molecule type" value="Genomic_DNA"/>
</dbReference>
<accession>A0A160DXX0</accession>
<organism evidence="1 2">
    <name type="scientific">Dokdonella koreensis DS-123</name>
    <dbReference type="NCBI Taxonomy" id="1300342"/>
    <lineage>
        <taxon>Bacteria</taxon>
        <taxon>Pseudomonadati</taxon>
        <taxon>Pseudomonadota</taxon>
        <taxon>Gammaproteobacteria</taxon>
        <taxon>Lysobacterales</taxon>
        <taxon>Rhodanobacteraceae</taxon>
        <taxon>Dokdonella</taxon>
    </lineage>
</organism>
<reference evidence="1 2" key="1">
    <citation type="submission" date="2016-04" db="EMBL/GenBank/DDBJ databases">
        <title>Complete genome sequence of Dokdonella koreensis DS-123T.</title>
        <authorList>
            <person name="Kim J.F."/>
            <person name="Lee H."/>
            <person name="Kwak M.-J."/>
        </authorList>
    </citation>
    <scope>NUCLEOTIDE SEQUENCE [LARGE SCALE GENOMIC DNA]</scope>
    <source>
        <strain evidence="1 2">DS-123</strain>
    </source>
</reference>
<keyword evidence="2" id="KW-1185">Reference proteome</keyword>
<gene>
    <name evidence="1" type="ORF">I596_3610</name>
</gene>
<dbReference type="KEGG" id="dko:I596_3610"/>
<dbReference type="AlphaFoldDB" id="A0A160DXX0"/>
<name>A0A160DXX0_9GAMM</name>
<sequence length="257" mass="27453">MNTMTPISDDDLVLYFYDDGLDAPQRAAIAAALVASAPLRARLVALEATLALADATPVPVADVDLGERLWRRIEPRLRPASVRPTWLRRLRAALALPAPPRLGWAAACALALAVGVGFFAGRQSAPTPDEAAQARANAAAARVLDAYVAAHLRTTEGVLLTAGNSADATLLAGNRERAAALVASNRLYARAAAQAGDLVLADFLQRLEPVLLSLANRASSAPVEVDEGLRDYLRDTDLLFQVRATQVRLDHQRVQRT</sequence>